<feature type="compositionally biased region" description="Basic and acidic residues" evidence="1">
    <location>
        <begin position="427"/>
        <end position="439"/>
    </location>
</feature>
<feature type="compositionally biased region" description="Polar residues" evidence="1">
    <location>
        <begin position="267"/>
        <end position="280"/>
    </location>
</feature>
<dbReference type="InterPro" id="IPR036872">
    <property type="entry name" value="CH_dom_sf"/>
</dbReference>
<dbReference type="Gene3D" id="1.10.418.10">
    <property type="entry name" value="Calponin-like domain"/>
    <property type="match status" value="1"/>
</dbReference>
<feature type="region of interest" description="Disordered" evidence="1">
    <location>
        <begin position="1"/>
        <end position="61"/>
    </location>
</feature>
<evidence type="ECO:0000313" key="4">
    <source>
        <dbReference type="EMBL" id="GBG31097.1"/>
    </source>
</evidence>
<feature type="compositionally biased region" description="Low complexity" evidence="1">
    <location>
        <begin position="567"/>
        <end position="576"/>
    </location>
</feature>
<feature type="compositionally biased region" description="Basic and acidic residues" evidence="1">
    <location>
        <begin position="312"/>
        <end position="328"/>
    </location>
</feature>
<feature type="transmembrane region" description="Helical" evidence="2">
    <location>
        <begin position="703"/>
        <end position="727"/>
    </location>
</feature>
<accession>A0A2R5GJN8</accession>
<name>A0A2R5GJN8_9STRA</name>
<evidence type="ECO:0000256" key="2">
    <source>
        <dbReference type="SAM" id="Phobius"/>
    </source>
</evidence>
<reference evidence="4 5" key="1">
    <citation type="submission" date="2017-12" db="EMBL/GenBank/DDBJ databases">
        <title>Sequencing, de novo assembly and annotation of complete genome of a new Thraustochytrid species, strain FCC1311.</title>
        <authorList>
            <person name="Sedici K."/>
            <person name="Godart F."/>
            <person name="Aiese Cigliano R."/>
            <person name="Sanseverino W."/>
            <person name="Barakat M."/>
            <person name="Ortet P."/>
            <person name="Marechal E."/>
            <person name="Cagnac O."/>
            <person name="Amato A."/>
        </authorList>
    </citation>
    <scope>NUCLEOTIDE SEQUENCE [LARGE SCALE GENOMIC DNA]</scope>
</reference>
<sequence length="753" mass="83111">MEIAAAVASGRARSSIQSTASSVMSRKRQSLDSQQPLQPIRSLERSSPRNSLANDEIRQDDEYSIATSSGTPEEQVAGWLGRVTQCVIRPECLCEDLLDGVALCRLLSRIDGSGVEDSFREAPSTKEEAQRNVEMFFRGCQTLGLAECMELFSYKDLRAKRKELVLDVLAGMAHELDGPFWYRIKSGAEDRPWFSGDEEEEEEVDADIGGLEEVDSAEDYLPRKRSSQHRSNGVGFRVDEVPADDDYYYYQESDAGGDDENVFRHQTPLSAPTHSGTIKTKMNRQDKYGAGAEDFGEDGAPDQHGKRKKDKQQRTKSEPIMPEVRDKYAATAAADGAAKKKKTKKQPQQLKVAPAEAVSNHTNGTTKTKTKTKAVSKADAALPARKSARQQRQHQAEETRTQRAKAKSLSAARDTAAAAAFDEAGEWFEHSASEVDEGAKNGSSALANGRSGRSASASDEQQQSFATRTRARIAEFADRFASRRADTEEEADEDMKMPAPPKRMASKGVMANPIMLAQVQEVDDEDASVDDEEYPIIVKPLPKINVIRSMPLQRTRGASYSKGGHVLSQRRASLRQLRGRPKDDYSMSMTSSYTSASPSEYSYYTDDDEDMSDGSSMDYDWESSYFSDSTDALMEWDSVSRKGHGGRTRMSRASRKARQGSTQRKMSSKHALAKRMKAKANIKTRAGKTLAGKSGKKKDKHAAVSLCMGIVGLLMMAFAAIFTIVFAEVIGIINFRVGEKLGLIEPVPPAWFF</sequence>
<feature type="compositionally biased region" description="Low complexity" evidence="1">
    <location>
        <begin position="441"/>
        <end position="458"/>
    </location>
</feature>
<protein>
    <submittedName>
        <fullName evidence="4">Rho guanine nucleotide exchange factor 6</fullName>
    </submittedName>
</protein>
<dbReference type="EMBL" id="BEYU01000090">
    <property type="protein sequence ID" value="GBG31097.1"/>
    <property type="molecule type" value="Genomic_DNA"/>
</dbReference>
<feature type="region of interest" description="Disordered" evidence="1">
    <location>
        <begin position="557"/>
        <end position="609"/>
    </location>
</feature>
<dbReference type="Pfam" id="PF00307">
    <property type="entry name" value="CH"/>
    <property type="match status" value="1"/>
</dbReference>
<dbReference type="InParanoid" id="A0A2R5GJN8"/>
<dbReference type="AlphaFoldDB" id="A0A2R5GJN8"/>
<feature type="compositionally biased region" description="Basic residues" evidence="1">
    <location>
        <begin position="641"/>
        <end position="658"/>
    </location>
</feature>
<proteinExistence type="predicted"/>
<feature type="compositionally biased region" description="Basic and acidic residues" evidence="1">
    <location>
        <begin position="472"/>
        <end position="486"/>
    </location>
</feature>
<evidence type="ECO:0000313" key="5">
    <source>
        <dbReference type="Proteomes" id="UP000241890"/>
    </source>
</evidence>
<feature type="compositionally biased region" description="Low complexity" evidence="1">
    <location>
        <begin position="407"/>
        <end position="422"/>
    </location>
</feature>
<evidence type="ECO:0000256" key="1">
    <source>
        <dbReference type="SAM" id="MobiDB-lite"/>
    </source>
</evidence>
<feature type="region of interest" description="Disordered" evidence="1">
    <location>
        <begin position="217"/>
        <end position="505"/>
    </location>
</feature>
<dbReference type="CDD" id="cd00014">
    <property type="entry name" value="CH_SF"/>
    <property type="match status" value="1"/>
</dbReference>
<feature type="compositionally biased region" description="Low complexity" evidence="1">
    <location>
        <begin position="586"/>
        <end position="604"/>
    </location>
</feature>
<keyword evidence="2" id="KW-0812">Transmembrane</keyword>
<gene>
    <name evidence="4" type="ORF">FCC1311_073182</name>
</gene>
<keyword evidence="2" id="KW-1133">Transmembrane helix</keyword>
<dbReference type="PROSITE" id="PS50021">
    <property type="entry name" value="CH"/>
    <property type="match status" value="1"/>
</dbReference>
<feature type="compositionally biased region" description="Low complexity" evidence="1">
    <location>
        <begin position="1"/>
        <end position="15"/>
    </location>
</feature>
<dbReference type="Proteomes" id="UP000241890">
    <property type="component" value="Unassembled WGS sequence"/>
</dbReference>
<feature type="region of interest" description="Disordered" evidence="1">
    <location>
        <begin position="640"/>
        <end position="667"/>
    </location>
</feature>
<evidence type="ECO:0000259" key="3">
    <source>
        <dbReference type="PROSITE" id="PS50021"/>
    </source>
</evidence>
<dbReference type="InterPro" id="IPR001715">
    <property type="entry name" value="CH_dom"/>
</dbReference>
<keyword evidence="2" id="KW-0472">Membrane</keyword>
<organism evidence="4 5">
    <name type="scientific">Hondaea fermentalgiana</name>
    <dbReference type="NCBI Taxonomy" id="2315210"/>
    <lineage>
        <taxon>Eukaryota</taxon>
        <taxon>Sar</taxon>
        <taxon>Stramenopiles</taxon>
        <taxon>Bigyra</taxon>
        <taxon>Labyrinthulomycetes</taxon>
        <taxon>Thraustochytrida</taxon>
        <taxon>Thraustochytriidae</taxon>
        <taxon>Hondaea</taxon>
    </lineage>
</organism>
<keyword evidence="5" id="KW-1185">Reference proteome</keyword>
<dbReference type="SUPFAM" id="SSF47576">
    <property type="entry name" value="Calponin-homology domain, CH-domain"/>
    <property type="match status" value="1"/>
</dbReference>
<comment type="caution">
    <text evidence="4">The sequence shown here is derived from an EMBL/GenBank/DDBJ whole genome shotgun (WGS) entry which is preliminary data.</text>
</comment>
<feature type="domain" description="Calponin-homology (CH)" evidence="3">
    <location>
        <begin position="70"/>
        <end position="177"/>
    </location>
</feature>